<dbReference type="PANTHER" id="PTHR44858">
    <property type="entry name" value="TETRATRICOPEPTIDE REPEAT PROTEIN 6"/>
    <property type="match status" value="1"/>
</dbReference>
<dbReference type="PANTHER" id="PTHR44858:SF1">
    <property type="entry name" value="UDP-N-ACETYLGLUCOSAMINE--PEPTIDE N-ACETYLGLUCOSAMINYLTRANSFERASE SPINDLY-RELATED"/>
    <property type="match status" value="1"/>
</dbReference>
<dbReference type="AlphaFoldDB" id="A0A6N6N217"/>
<keyword evidence="6" id="KW-1185">Reference proteome</keyword>
<sequence>MQRTTAFLIMLLLALSGCSARQQSAAMTAESGSASVSGADAYEQGQYASSVASFSARIRENSADHKAFNGRGAALLAMDRAGQALADFNRALSIAPRMPGYHLNAAIALLRLNRPEDALDQAGEALRLQPDFADALLAQGIAFMHLQEYEVALGRINRALVLAEKAPEQNAQSPESALRRSLLYYRGMAQQHVGLFDDAIDDYTDYIALVKSDQRKASAHANRGLCFLEKGDTGRALDDLDAAVVLNPHDAMVYYDRAIVRQRRHELEMAVQDYTRAISREPEFPEAYLGRGEARLVLEQNPQACHDFGRACSMGFCDRLETLQDKGTCE</sequence>
<dbReference type="SMART" id="SM00028">
    <property type="entry name" value="TPR"/>
    <property type="match status" value="6"/>
</dbReference>
<reference evidence="5 6" key="1">
    <citation type="journal article" date="2017" name="Int. J. Syst. Evol. Microbiol.">
        <title>Desulfovibrio senegalensis sp. nov., a mesophilic sulfate reducer isolated from marine sediment.</title>
        <authorList>
            <person name="Thioye A."/>
            <person name="Gam Z.B.A."/>
            <person name="Mbengue M."/>
            <person name="Cayol J.L."/>
            <person name="Joseph-Bartoli M."/>
            <person name="Toure-Kane C."/>
            <person name="Labat M."/>
        </authorList>
    </citation>
    <scope>NUCLEOTIDE SEQUENCE [LARGE SCALE GENOMIC DNA]</scope>
    <source>
        <strain evidence="5 6">DSM 101509</strain>
    </source>
</reference>
<gene>
    <name evidence="5" type="ORF">F8A88_10815</name>
</gene>
<dbReference type="InterPro" id="IPR019734">
    <property type="entry name" value="TPR_rpt"/>
</dbReference>
<feature type="repeat" description="TPR" evidence="3">
    <location>
        <begin position="65"/>
        <end position="98"/>
    </location>
</feature>
<evidence type="ECO:0000256" key="4">
    <source>
        <dbReference type="SAM" id="SignalP"/>
    </source>
</evidence>
<dbReference type="PROSITE" id="PS50005">
    <property type="entry name" value="TPR"/>
    <property type="match status" value="3"/>
</dbReference>
<keyword evidence="4" id="KW-0732">Signal</keyword>
<organism evidence="5 6">
    <name type="scientific">Pseudodesulfovibrio senegalensis</name>
    <dbReference type="NCBI Taxonomy" id="1721087"/>
    <lineage>
        <taxon>Bacteria</taxon>
        <taxon>Pseudomonadati</taxon>
        <taxon>Thermodesulfobacteriota</taxon>
        <taxon>Desulfovibrionia</taxon>
        <taxon>Desulfovibrionales</taxon>
        <taxon>Desulfovibrionaceae</taxon>
    </lineage>
</organism>
<evidence type="ECO:0000313" key="5">
    <source>
        <dbReference type="EMBL" id="KAB1441428.1"/>
    </source>
</evidence>
<feature type="repeat" description="TPR" evidence="3">
    <location>
        <begin position="251"/>
        <end position="284"/>
    </location>
</feature>
<evidence type="ECO:0000256" key="3">
    <source>
        <dbReference type="PROSITE-ProRule" id="PRU00339"/>
    </source>
</evidence>
<dbReference type="OrthoDB" id="5469766at2"/>
<dbReference type="InterPro" id="IPR050498">
    <property type="entry name" value="Ycf3"/>
</dbReference>
<dbReference type="InterPro" id="IPR011990">
    <property type="entry name" value="TPR-like_helical_dom_sf"/>
</dbReference>
<dbReference type="PROSITE" id="PS51257">
    <property type="entry name" value="PROKAR_LIPOPROTEIN"/>
    <property type="match status" value="1"/>
</dbReference>
<dbReference type="SUPFAM" id="SSF48452">
    <property type="entry name" value="TPR-like"/>
    <property type="match status" value="1"/>
</dbReference>
<keyword evidence="1" id="KW-0677">Repeat</keyword>
<evidence type="ECO:0000256" key="2">
    <source>
        <dbReference type="ARBA" id="ARBA00022803"/>
    </source>
</evidence>
<name>A0A6N6N217_9BACT</name>
<dbReference type="EMBL" id="WAIE01000004">
    <property type="protein sequence ID" value="KAB1441428.1"/>
    <property type="molecule type" value="Genomic_DNA"/>
</dbReference>
<feature type="chain" id="PRO_5026900069" evidence="4">
    <location>
        <begin position="26"/>
        <end position="330"/>
    </location>
</feature>
<protein>
    <submittedName>
        <fullName evidence="5">Tetratricopeptide repeat protein</fullName>
    </submittedName>
</protein>
<dbReference type="Gene3D" id="1.25.40.10">
    <property type="entry name" value="Tetratricopeptide repeat domain"/>
    <property type="match status" value="3"/>
</dbReference>
<evidence type="ECO:0000313" key="6">
    <source>
        <dbReference type="Proteomes" id="UP000438699"/>
    </source>
</evidence>
<keyword evidence="2 3" id="KW-0802">TPR repeat</keyword>
<feature type="repeat" description="TPR" evidence="3">
    <location>
        <begin position="217"/>
        <end position="250"/>
    </location>
</feature>
<dbReference type="RefSeq" id="WP_151151171.1">
    <property type="nucleotide sequence ID" value="NZ_WAIE01000004.1"/>
</dbReference>
<dbReference type="Pfam" id="PF13432">
    <property type="entry name" value="TPR_16"/>
    <property type="match status" value="4"/>
</dbReference>
<proteinExistence type="predicted"/>
<comment type="caution">
    <text evidence="5">The sequence shown here is derived from an EMBL/GenBank/DDBJ whole genome shotgun (WGS) entry which is preliminary data.</text>
</comment>
<evidence type="ECO:0000256" key="1">
    <source>
        <dbReference type="ARBA" id="ARBA00022737"/>
    </source>
</evidence>
<feature type="signal peptide" evidence="4">
    <location>
        <begin position="1"/>
        <end position="25"/>
    </location>
</feature>
<dbReference type="Proteomes" id="UP000438699">
    <property type="component" value="Unassembled WGS sequence"/>
</dbReference>
<accession>A0A6N6N217</accession>